<protein>
    <submittedName>
        <fullName evidence="1">Uncharacterized protein</fullName>
    </submittedName>
</protein>
<dbReference type="Proteomes" id="UP000027265">
    <property type="component" value="Unassembled WGS sequence"/>
</dbReference>
<accession>A0A067PRX3</accession>
<reference evidence="2" key="1">
    <citation type="journal article" date="2014" name="Proc. Natl. Acad. Sci. U.S.A.">
        <title>Extensive sampling of basidiomycete genomes demonstrates inadequacy of the white-rot/brown-rot paradigm for wood decay fungi.</title>
        <authorList>
            <person name="Riley R."/>
            <person name="Salamov A.A."/>
            <person name="Brown D.W."/>
            <person name="Nagy L.G."/>
            <person name="Floudas D."/>
            <person name="Held B.W."/>
            <person name="Levasseur A."/>
            <person name="Lombard V."/>
            <person name="Morin E."/>
            <person name="Otillar R."/>
            <person name="Lindquist E.A."/>
            <person name="Sun H."/>
            <person name="LaButti K.M."/>
            <person name="Schmutz J."/>
            <person name="Jabbour D."/>
            <person name="Luo H."/>
            <person name="Baker S.E."/>
            <person name="Pisabarro A.G."/>
            <person name="Walton J.D."/>
            <person name="Blanchette R.A."/>
            <person name="Henrissat B."/>
            <person name="Martin F."/>
            <person name="Cullen D."/>
            <person name="Hibbett D.S."/>
            <person name="Grigoriev I.V."/>
        </authorList>
    </citation>
    <scope>NUCLEOTIDE SEQUENCE [LARGE SCALE GENOMIC DNA]</scope>
    <source>
        <strain evidence="2">MUCL 33604</strain>
    </source>
</reference>
<dbReference type="AlphaFoldDB" id="A0A067PRX3"/>
<evidence type="ECO:0000313" key="1">
    <source>
        <dbReference type="EMBL" id="KDQ54052.1"/>
    </source>
</evidence>
<name>A0A067PRX3_9AGAM</name>
<sequence>MSCAGIADSPGLRRASLVSESSLPGVIHSIKYAIICLRVLLISQYTTVYVLRAQDARRGELFTQRM</sequence>
<dbReference type="HOGENOM" id="CLU_2831520_0_0_1"/>
<dbReference type="InParanoid" id="A0A067PRX3"/>
<evidence type="ECO:0000313" key="2">
    <source>
        <dbReference type="Proteomes" id="UP000027265"/>
    </source>
</evidence>
<gene>
    <name evidence="1" type="ORF">JAAARDRAFT_409489</name>
</gene>
<keyword evidence="2" id="KW-1185">Reference proteome</keyword>
<organism evidence="1 2">
    <name type="scientific">Jaapia argillacea MUCL 33604</name>
    <dbReference type="NCBI Taxonomy" id="933084"/>
    <lineage>
        <taxon>Eukaryota</taxon>
        <taxon>Fungi</taxon>
        <taxon>Dikarya</taxon>
        <taxon>Basidiomycota</taxon>
        <taxon>Agaricomycotina</taxon>
        <taxon>Agaricomycetes</taxon>
        <taxon>Agaricomycetidae</taxon>
        <taxon>Jaapiales</taxon>
        <taxon>Jaapiaceae</taxon>
        <taxon>Jaapia</taxon>
    </lineage>
</organism>
<proteinExistence type="predicted"/>
<dbReference type="EMBL" id="KL197730">
    <property type="protein sequence ID" value="KDQ54052.1"/>
    <property type="molecule type" value="Genomic_DNA"/>
</dbReference>